<accession>A0A511JAW0</accession>
<keyword evidence="3" id="KW-1185">Reference proteome</keyword>
<proteinExistence type="predicted"/>
<sequence>MSAATVEPRTALEEEIARRLRDERPRLGPRPGHGPRVRPVVDLEPRAHRLAARGPATTIPRTIGARISVLRAVQEPEEVDDPSAPVLEPDPALDPARIAGTLAHGVVEVLVGRRNAAQLARWVSPGVFDALRARATVSARTLGPRLAGRAPVLRSVRVCPIAPGVVEAAVVVDDGARVRAVALRLEVHRGAWRATVLEVG</sequence>
<evidence type="ECO:0000313" key="3">
    <source>
        <dbReference type="Proteomes" id="UP000321720"/>
    </source>
</evidence>
<dbReference type="InterPro" id="IPR045596">
    <property type="entry name" value="DUF6459"/>
</dbReference>
<dbReference type="AlphaFoldDB" id="A0A511JAW0"/>
<feature type="region of interest" description="Disordered" evidence="1">
    <location>
        <begin position="1"/>
        <end position="39"/>
    </location>
</feature>
<protein>
    <recommendedName>
        <fullName evidence="4">3-hydroxyacyl-CoA dehydrogenase</fullName>
    </recommendedName>
</protein>
<dbReference type="EMBL" id="BJWG01000007">
    <property type="protein sequence ID" value="GEL95130.1"/>
    <property type="molecule type" value="Genomic_DNA"/>
</dbReference>
<organism evidence="2 3">
    <name type="scientific">Cellulomonas composti</name>
    <dbReference type="NCBI Taxonomy" id="266130"/>
    <lineage>
        <taxon>Bacteria</taxon>
        <taxon>Bacillati</taxon>
        <taxon>Actinomycetota</taxon>
        <taxon>Actinomycetes</taxon>
        <taxon>Micrococcales</taxon>
        <taxon>Cellulomonadaceae</taxon>
        <taxon>Cellulomonas</taxon>
    </lineage>
</organism>
<dbReference type="RefSeq" id="WP_222593175.1">
    <property type="nucleotide sequence ID" value="NZ_BJWG01000007.1"/>
</dbReference>
<gene>
    <name evidence="2" type="ORF">CCO02nite_17880</name>
</gene>
<name>A0A511JAW0_9CELL</name>
<evidence type="ECO:0000256" key="1">
    <source>
        <dbReference type="SAM" id="MobiDB-lite"/>
    </source>
</evidence>
<dbReference type="Proteomes" id="UP000321720">
    <property type="component" value="Unassembled WGS sequence"/>
</dbReference>
<feature type="compositionally biased region" description="Basic and acidic residues" evidence="1">
    <location>
        <begin position="10"/>
        <end position="26"/>
    </location>
</feature>
<comment type="caution">
    <text evidence="2">The sequence shown here is derived from an EMBL/GenBank/DDBJ whole genome shotgun (WGS) entry which is preliminary data.</text>
</comment>
<reference evidence="2 3" key="1">
    <citation type="submission" date="2019-07" db="EMBL/GenBank/DDBJ databases">
        <title>Whole genome shotgun sequence of Cellulomonas composti NBRC 100758.</title>
        <authorList>
            <person name="Hosoyama A."/>
            <person name="Uohara A."/>
            <person name="Ohji S."/>
            <person name="Ichikawa N."/>
        </authorList>
    </citation>
    <scope>NUCLEOTIDE SEQUENCE [LARGE SCALE GENOMIC DNA]</scope>
    <source>
        <strain evidence="2 3">NBRC 100758</strain>
    </source>
</reference>
<evidence type="ECO:0008006" key="4">
    <source>
        <dbReference type="Google" id="ProtNLM"/>
    </source>
</evidence>
<evidence type="ECO:0000313" key="2">
    <source>
        <dbReference type="EMBL" id="GEL95130.1"/>
    </source>
</evidence>
<dbReference type="Pfam" id="PF20060">
    <property type="entry name" value="DUF6459"/>
    <property type="match status" value="1"/>
</dbReference>